<keyword evidence="1" id="KW-0472">Membrane</keyword>
<proteinExistence type="predicted"/>
<feature type="transmembrane region" description="Helical" evidence="1">
    <location>
        <begin position="162"/>
        <end position="185"/>
    </location>
</feature>
<feature type="transmembrane region" description="Helical" evidence="1">
    <location>
        <begin position="43"/>
        <end position="66"/>
    </location>
</feature>
<sequence>MISQFLMNIDYIQGLLYLVGGLIVFSVSRIARKGYRVTRSPTLLRITVSFIFLTLGLSLNGLAYFMGSVDFKLNFLGISLAFSSLLFIVAALLEVTGYFILALGHGIKSFQNRSFIPAFPVLFGFISTVSLLSLIKSLSFVFLIYGAFETLLSYLETKYKPILFMFSALFLLALGELIRWLAIFYTGLNPLMITSILLKLFGFIMLYTPVMQFTTEKGD</sequence>
<protein>
    <submittedName>
        <fullName evidence="2">Uncharacterized protein</fullName>
    </submittedName>
</protein>
<feature type="transmembrane region" description="Helical" evidence="1">
    <location>
        <begin position="78"/>
        <end position="103"/>
    </location>
</feature>
<name>B3V638_9ARCH</name>
<keyword evidence="1" id="KW-1133">Transmembrane helix</keyword>
<feature type="transmembrane region" description="Helical" evidence="1">
    <location>
        <begin position="191"/>
        <end position="210"/>
    </location>
</feature>
<reference evidence="2" key="1">
    <citation type="journal article" date="2008" name="ISME J.">
        <title>Hindsight in the relative abundance, metabolic potential and genome dynamics of uncultivated marine archaea from comparative metagenomic analyses of bathypelagic plankton of different oceanic regions.</title>
        <authorList>
            <person name="Martin-Cuadrado A.B."/>
            <person name="Rodriguez-Valera F."/>
            <person name="Moreira D."/>
            <person name="Alba J.C."/>
            <person name="Ivars-Martinez E."/>
            <person name="Henn M.R."/>
            <person name="Talla E."/>
            <person name="Lopez-Garcia P."/>
        </authorList>
    </citation>
    <scope>NUCLEOTIDE SEQUENCE</scope>
</reference>
<dbReference type="AlphaFoldDB" id="B3V638"/>
<dbReference type="EMBL" id="EU686631">
    <property type="protein sequence ID" value="ACF09762.1"/>
    <property type="molecule type" value="Genomic_DNA"/>
</dbReference>
<organism evidence="2">
    <name type="scientific">uncultured marine crenarchaeote KM3-153-F8</name>
    <dbReference type="NCBI Taxonomy" id="526665"/>
    <lineage>
        <taxon>Archaea</taxon>
        <taxon>Nitrososphaerota</taxon>
        <taxon>Nitrososphaeria</taxon>
        <taxon>Nitrosopumilales</taxon>
        <taxon>environmental samples</taxon>
    </lineage>
</organism>
<evidence type="ECO:0000313" key="2">
    <source>
        <dbReference type="EMBL" id="ACF09762.1"/>
    </source>
</evidence>
<accession>B3V638</accession>
<feature type="transmembrane region" description="Helical" evidence="1">
    <location>
        <begin position="12"/>
        <end position="31"/>
    </location>
</feature>
<keyword evidence="1" id="KW-0812">Transmembrane</keyword>
<reference evidence="2" key="2">
    <citation type="submission" date="2008-08" db="EMBL/GenBank/DDBJ databases">
        <authorList>
            <person name="Martin-Cuadrado A.-B."/>
            <person name="Rodriguez-Valera F."/>
            <person name="Moreira D."/>
            <person name="Alba J.-C."/>
            <person name="Ivars-Martinez E."/>
            <person name="Henn M.R."/>
            <person name="Talla E."/>
            <person name="Lopez-Garcia P."/>
        </authorList>
    </citation>
    <scope>NUCLEOTIDE SEQUENCE</scope>
</reference>
<feature type="transmembrane region" description="Helical" evidence="1">
    <location>
        <begin position="115"/>
        <end position="132"/>
    </location>
</feature>
<evidence type="ECO:0000256" key="1">
    <source>
        <dbReference type="SAM" id="Phobius"/>
    </source>
</evidence>